<organism evidence="1 2">
    <name type="scientific">Desulfonema magnum</name>
    <dbReference type="NCBI Taxonomy" id="45655"/>
    <lineage>
        <taxon>Bacteria</taxon>
        <taxon>Pseudomonadati</taxon>
        <taxon>Thermodesulfobacteriota</taxon>
        <taxon>Desulfobacteria</taxon>
        <taxon>Desulfobacterales</taxon>
        <taxon>Desulfococcaceae</taxon>
        <taxon>Desulfonema</taxon>
    </lineage>
</organism>
<name>A0A975BWX7_9BACT</name>
<dbReference type="KEGG" id="dmm:dnm_092860"/>
<protein>
    <submittedName>
        <fullName evidence="1">Uncharacterized protein</fullName>
    </submittedName>
</protein>
<sequence>MTIALYLVYFINQREKSMEYKHSRRIENWQSRTNSDE</sequence>
<dbReference type="EMBL" id="CP061800">
    <property type="protein sequence ID" value="QTA93188.1"/>
    <property type="molecule type" value="Genomic_DNA"/>
</dbReference>
<proteinExistence type="predicted"/>
<dbReference type="Proteomes" id="UP000663722">
    <property type="component" value="Chromosome"/>
</dbReference>
<accession>A0A975BWX7</accession>
<evidence type="ECO:0000313" key="2">
    <source>
        <dbReference type="Proteomes" id="UP000663722"/>
    </source>
</evidence>
<dbReference type="AlphaFoldDB" id="A0A975BWX7"/>
<gene>
    <name evidence="1" type="ORF">dnm_092860</name>
</gene>
<evidence type="ECO:0000313" key="1">
    <source>
        <dbReference type="EMBL" id="QTA93188.1"/>
    </source>
</evidence>
<reference evidence="1" key="1">
    <citation type="journal article" date="2021" name="Microb. Physiol.">
        <title>Proteogenomic Insights into the Physiology of Marine, Sulfate-Reducing, Filamentous Desulfonema limicola and Desulfonema magnum.</title>
        <authorList>
            <person name="Schnaars V."/>
            <person name="Wohlbrand L."/>
            <person name="Scheve S."/>
            <person name="Hinrichs C."/>
            <person name="Reinhardt R."/>
            <person name="Rabus R."/>
        </authorList>
    </citation>
    <scope>NUCLEOTIDE SEQUENCE</scope>
    <source>
        <strain evidence="1">4be13</strain>
    </source>
</reference>
<keyword evidence="2" id="KW-1185">Reference proteome</keyword>